<dbReference type="AlphaFoldDB" id="A0AAN8KNX0"/>
<dbReference type="Proteomes" id="UP001356427">
    <property type="component" value="Unassembled WGS sequence"/>
</dbReference>
<evidence type="ECO:0000313" key="2">
    <source>
        <dbReference type="EMBL" id="KAK6292590.1"/>
    </source>
</evidence>
<proteinExistence type="predicted"/>
<keyword evidence="3" id="KW-1185">Reference proteome</keyword>
<gene>
    <name evidence="2" type="ORF">J4Q44_G00371740</name>
</gene>
<feature type="compositionally biased region" description="Low complexity" evidence="1">
    <location>
        <begin position="92"/>
        <end position="101"/>
    </location>
</feature>
<comment type="caution">
    <text evidence="2">The sequence shown here is derived from an EMBL/GenBank/DDBJ whole genome shotgun (WGS) entry which is preliminary data.</text>
</comment>
<evidence type="ECO:0000256" key="1">
    <source>
        <dbReference type="SAM" id="MobiDB-lite"/>
    </source>
</evidence>
<sequence length="124" mass="13308">MRKPMSAWFGLKKAQAWKQSQSLTKERESEILNVIRPTEESDTDHNQHPPAPKAPNSPKKVSSRPSLLLSVGGPQSSSSKGPAAHQSEESSRPCSRASSSEDFLATVHTQSSSSLGPAARQSEG</sequence>
<feature type="compositionally biased region" description="Basic and acidic residues" evidence="1">
    <location>
        <begin position="37"/>
        <end position="47"/>
    </location>
</feature>
<reference evidence="2 3" key="1">
    <citation type="submission" date="2021-04" db="EMBL/GenBank/DDBJ databases">
        <authorList>
            <person name="De Guttry C."/>
            <person name="Zahm M."/>
            <person name="Klopp C."/>
            <person name="Cabau C."/>
            <person name="Louis A."/>
            <person name="Berthelot C."/>
            <person name="Parey E."/>
            <person name="Roest Crollius H."/>
            <person name="Montfort J."/>
            <person name="Robinson-Rechavi M."/>
            <person name="Bucao C."/>
            <person name="Bouchez O."/>
            <person name="Gislard M."/>
            <person name="Lluch J."/>
            <person name="Milhes M."/>
            <person name="Lampietro C."/>
            <person name="Lopez Roques C."/>
            <person name="Donnadieu C."/>
            <person name="Braasch I."/>
            <person name="Desvignes T."/>
            <person name="Postlethwait J."/>
            <person name="Bobe J."/>
            <person name="Wedekind C."/>
            <person name="Guiguen Y."/>
        </authorList>
    </citation>
    <scope>NUCLEOTIDE SEQUENCE [LARGE SCALE GENOMIC DNA]</scope>
    <source>
        <strain evidence="2">Cs_M1</strain>
        <tissue evidence="2">Blood</tissue>
    </source>
</reference>
<organism evidence="2 3">
    <name type="scientific">Coregonus suidteri</name>
    <dbReference type="NCBI Taxonomy" id="861788"/>
    <lineage>
        <taxon>Eukaryota</taxon>
        <taxon>Metazoa</taxon>
        <taxon>Chordata</taxon>
        <taxon>Craniata</taxon>
        <taxon>Vertebrata</taxon>
        <taxon>Euteleostomi</taxon>
        <taxon>Actinopterygii</taxon>
        <taxon>Neopterygii</taxon>
        <taxon>Teleostei</taxon>
        <taxon>Protacanthopterygii</taxon>
        <taxon>Salmoniformes</taxon>
        <taxon>Salmonidae</taxon>
        <taxon>Coregoninae</taxon>
        <taxon>Coregonus</taxon>
    </lineage>
</organism>
<feature type="region of interest" description="Disordered" evidence="1">
    <location>
        <begin position="1"/>
        <end position="124"/>
    </location>
</feature>
<dbReference type="EMBL" id="JAGTTL010000038">
    <property type="protein sequence ID" value="KAK6292590.1"/>
    <property type="molecule type" value="Genomic_DNA"/>
</dbReference>
<name>A0AAN8KNX0_9TELE</name>
<evidence type="ECO:0000313" key="3">
    <source>
        <dbReference type="Proteomes" id="UP001356427"/>
    </source>
</evidence>
<accession>A0AAN8KNX0</accession>
<protein>
    <submittedName>
        <fullName evidence="2">Uncharacterized protein</fullName>
    </submittedName>
</protein>